<dbReference type="InterPro" id="IPR051956">
    <property type="entry name" value="eIF2B_epsilon"/>
</dbReference>
<feature type="compositionally biased region" description="Acidic residues" evidence="7">
    <location>
        <begin position="467"/>
        <end position="476"/>
    </location>
</feature>
<proteinExistence type="inferred from homology"/>
<comment type="subunit">
    <text evidence="6">Component of the translation initiation factor 2B (eIF2B) complex which is a heterodecamer of two sets of five different subunits: alpha, beta, gamma, delta and epsilon. Subunits alpha, beta and delta comprise a regulatory subcomplex and subunits epsilon and gamma comprise a catalytic subcomplex. Within the complex, the hexameric regulatory complex resides at the center, with the two heterodimeric catalytic subcomplexes bound on opposite sides.</text>
</comment>
<dbReference type="InterPro" id="IPR044123">
    <property type="entry name" value="W2_eIF2B_epsilon"/>
</dbReference>
<dbReference type="PANTHER" id="PTHR45887:SF1">
    <property type="entry name" value="TRANSLATION INITIATION FACTOR EIF-2B SUBUNIT EPSILON"/>
    <property type="match status" value="1"/>
</dbReference>
<feature type="region of interest" description="Disordered" evidence="7">
    <location>
        <begin position="467"/>
        <end position="486"/>
    </location>
</feature>
<sequence length="655" mass="73509">MFGKSGVERIEKENILQAVIILDSFCNNFAPISNSLPECLLPLANRPLLSYTLELLASAGVEEAILFCSNFTDSIKEFVKSQNWPGLVTTFVVSEGCRSLGDAMRDIDAKAMIRSDFILLTGNVIGNLNLLQIVEKHKRISKIDKGIAMTLIYKECGARWKAPQDDILLAMDNKTGRLILHKKLLSKHSKIDIPLEICLENDEIDLRYDLYNTNICICSITVPPLFSDNFDFQTQNDFLYGLLVNEEILTSTVYCHILSDGQYVASPSSWYRYQDITHDVIHRWTFPQVPDSVINDPYFFRRNNIYIQKGITLSQSCILEKDSIIGSGCEVGHKTNIISSVLGKNCKVGDNVLLEGSYLMEDVTIETGCVISHSVIGAECVIKAGAKISKGSVLGQGVVVQANTEIVGLKLEGSSDSVDSKDDTITSKSISYQISNENDSLSDSDSDLVAQALTGLRLTTDTDLEEYYEETSDSDDDATRNNSPIPDDTNLFYSEVVDSLVRGYEDKVLCDNLVLEINSSRYAYNVSLQEVTFNVVRALLTLTSLEETATKYWQQLIPRIQYFLPILKNYINNAHAQSHCLSAIEDILESHEHLVPVSPKLIHLLYDKDILCEEVILKWYNSSSEEDSKKLRLQVKPFIQWLLEADEQSDDEEED</sequence>
<dbReference type="GO" id="GO:0005085">
    <property type="term" value="F:guanyl-nucleotide exchange factor activity"/>
    <property type="evidence" value="ECO:0007669"/>
    <property type="project" value="InterPro"/>
</dbReference>
<organism evidence="9">
    <name type="scientific">Clastoptera arizonana</name>
    <name type="common">Arizona spittle bug</name>
    <dbReference type="NCBI Taxonomy" id="38151"/>
    <lineage>
        <taxon>Eukaryota</taxon>
        <taxon>Metazoa</taxon>
        <taxon>Ecdysozoa</taxon>
        <taxon>Arthropoda</taxon>
        <taxon>Hexapoda</taxon>
        <taxon>Insecta</taxon>
        <taxon>Pterygota</taxon>
        <taxon>Neoptera</taxon>
        <taxon>Paraneoptera</taxon>
        <taxon>Hemiptera</taxon>
        <taxon>Auchenorrhyncha</taxon>
        <taxon>Cercopoidea</taxon>
        <taxon>Clastopteridae</taxon>
        <taxon>Clastoptera</taxon>
    </lineage>
</organism>
<name>A0A1B6C3B5_9HEMI</name>
<dbReference type="InterPro" id="IPR035543">
    <property type="entry name" value="eIF-2B_epsilon_N"/>
</dbReference>
<comment type="similarity">
    <text evidence="2">Belongs to the eIF-2B gamma/epsilon subunits family.</text>
</comment>
<dbReference type="InterPro" id="IPR056764">
    <property type="entry name" value="LbH_EIF2B3/5"/>
</dbReference>
<dbReference type="SUPFAM" id="SSF48371">
    <property type="entry name" value="ARM repeat"/>
    <property type="match status" value="1"/>
</dbReference>
<dbReference type="Gene3D" id="2.160.10.10">
    <property type="entry name" value="Hexapeptide repeat proteins"/>
    <property type="match status" value="2"/>
</dbReference>
<dbReference type="GO" id="GO:0003743">
    <property type="term" value="F:translation initiation factor activity"/>
    <property type="evidence" value="ECO:0007669"/>
    <property type="project" value="TreeGrafter"/>
</dbReference>
<dbReference type="SMART" id="SM00515">
    <property type="entry name" value="eIF5C"/>
    <property type="match status" value="1"/>
</dbReference>
<evidence type="ECO:0000313" key="9">
    <source>
        <dbReference type="EMBL" id="JAS07998.1"/>
    </source>
</evidence>
<evidence type="ECO:0000256" key="7">
    <source>
        <dbReference type="SAM" id="MobiDB-lite"/>
    </source>
</evidence>
<gene>
    <name evidence="9" type="ORF">g.8433</name>
</gene>
<evidence type="ECO:0000259" key="8">
    <source>
        <dbReference type="PROSITE" id="PS51363"/>
    </source>
</evidence>
<dbReference type="Gene3D" id="3.90.550.10">
    <property type="entry name" value="Spore Coat Polysaccharide Biosynthesis Protein SpsA, Chain A"/>
    <property type="match status" value="1"/>
</dbReference>
<reference evidence="9" key="1">
    <citation type="submission" date="2015-12" db="EMBL/GenBank/DDBJ databases">
        <title>De novo transcriptome assembly of four potential Pierce s Disease insect vectors from Arizona vineyards.</title>
        <authorList>
            <person name="Tassone E.E."/>
        </authorList>
    </citation>
    <scope>NUCLEOTIDE SEQUENCE</scope>
</reference>
<protein>
    <recommendedName>
        <fullName evidence="4">Translation initiation factor eIF2B subunit epsilon</fullName>
    </recommendedName>
    <alternativeName>
        <fullName evidence="5">eIF2B GDP-GTP exchange factor subunit epsilon</fullName>
    </alternativeName>
</protein>
<comment type="subcellular location">
    <subcellularLocation>
        <location evidence="1">Cytoplasm</location>
        <location evidence="1">Cytosol</location>
    </subcellularLocation>
</comment>
<evidence type="ECO:0000256" key="2">
    <source>
        <dbReference type="ARBA" id="ARBA00007878"/>
    </source>
</evidence>
<dbReference type="Pfam" id="PF02020">
    <property type="entry name" value="W2"/>
    <property type="match status" value="1"/>
</dbReference>
<dbReference type="GO" id="GO:0005829">
    <property type="term" value="C:cytosol"/>
    <property type="evidence" value="ECO:0007669"/>
    <property type="project" value="UniProtKB-SubCell"/>
</dbReference>
<dbReference type="SUPFAM" id="SSF53448">
    <property type="entry name" value="Nucleotide-diphospho-sugar transferases"/>
    <property type="match status" value="1"/>
</dbReference>
<dbReference type="InterPro" id="IPR029044">
    <property type="entry name" value="Nucleotide-diphossugar_trans"/>
</dbReference>
<feature type="domain" description="W2" evidence="8">
    <location>
        <begin position="486"/>
        <end position="652"/>
    </location>
</feature>
<evidence type="ECO:0000256" key="3">
    <source>
        <dbReference type="ARBA" id="ARBA00022490"/>
    </source>
</evidence>
<dbReference type="CDD" id="cd04197">
    <property type="entry name" value="eIF-2B_epsilon_N"/>
    <property type="match status" value="1"/>
</dbReference>
<dbReference type="PROSITE" id="PS51363">
    <property type="entry name" value="W2"/>
    <property type="match status" value="1"/>
</dbReference>
<dbReference type="Pfam" id="PF00483">
    <property type="entry name" value="NTP_transferase"/>
    <property type="match status" value="1"/>
</dbReference>
<dbReference type="InterPro" id="IPR005835">
    <property type="entry name" value="NTP_transferase_dom"/>
</dbReference>
<dbReference type="PANTHER" id="PTHR45887">
    <property type="entry name" value="TRANSLATION INITIATION FACTOR EIF-2B SUBUNIT EPSILON"/>
    <property type="match status" value="1"/>
</dbReference>
<accession>A0A1B6C3B5</accession>
<evidence type="ECO:0000256" key="1">
    <source>
        <dbReference type="ARBA" id="ARBA00004514"/>
    </source>
</evidence>
<dbReference type="EMBL" id="GEDC01029300">
    <property type="protein sequence ID" value="JAS07998.1"/>
    <property type="molecule type" value="Transcribed_RNA"/>
</dbReference>
<dbReference type="Pfam" id="PF25084">
    <property type="entry name" value="LbH_EIF2B"/>
    <property type="match status" value="1"/>
</dbReference>
<dbReference type="InterPro" id="IPR016024">
    <property type="entry name" value="ARM-type_fold"/>
</dbReference>
<dbReference type="Gene3D" id="1.25.40.180">
    <property type="match status" value="1"/>
</dbReference>
<keyword evidence="3" id="KW-0963">Cytoplasm</keyword>
<dbReference type="GO" id="GO:0005851">
    <property type="term" value="C:eukaryotic translation initiation factor 2B complex"/>
    <property type="evidence" value="ECO:0007669"/>
    <property type="project" value="TreeGrafter"/>
</dbReference>
<evidence type="ECO:0000256" key="5">
    <source>
        <dbReference type="ARBA" id="ARBA00044345"/>
    </source>
</evidence>
<dbReference type="FunFam" id="1.25.40.180:FF:000022">
    <property type="entry name" value="Translation initiation factor eIF-2B epsilon subunit"/>
    <property type="match status" value="1"/>
</dbReference>
<dbReference type="InterPro" id="IPR003307">
    <property type="entry name" value="W2_domain"/>
</dbReference>
<dbReference type="AlphaFoldDB" id="A0A1B6C3B5"/>
<dbReference type="CDD" id="cd11558">
    <property type="entry name" value="W2_eIF2B_epsilon"/>
    <property type="match status" value="1"/>
</dbReference>
<evidence type="ECO:0000256" key="4">
    <source>
        <dbReference type="ARBA" id="ARBA00044144"/>
    </source>
</evidence>
<dbReference type="GO" id="GO:0031369">
    <property type="term" value="F:translation initiation factor binding"/>
    <property type="evidence" value="ECO:0007669"/>
    <property type="project" value="InterPro"/>
</dbReference>
<evidence type="ECO:0000256" key="6">
    <source>
        <dbReference type="ARBA" id="ARBA00046432"/>
    </source>
</evidence>